<name>A0A8S2YLV1_9BILA</name>
<dbReference type="Proteomes" id="UP000681720">
    <property type="component" value="Unassembled WGS sequence"/>
</dbReference>
<feature type="non-terminal residue" evidence="1">
    <location>
        <position position="1"/>
    </location>
</feature>
<dbReference type="EMBL" id="CAJOBI010127165">
    <property type="protein sequence ID" value="CAF4706822.1"/>
    <property type="molecule type" value="Genomic_DNA"/>
</dbReference>
<proteinExistence type="predicted"/>
<comment type="caution">
    <text evidence="1">The sequence shown here is derived from an EMBL/GenBank/DDBJ whole genome shotgun (WGS) entry which is preliminary data.</text>
</comment>
<organism evidence="1 4">
    <name type="scientific">Rotaria magnacalcarata</name>
    <dbReference type="NCBI Taxonomy" id="392030"/>
    <lineage>
        <taxon>Eukaryota</taxon>
        <taxon>Metazoa</taxon>
        <taxon>Spiralia</taxon>
        <taxon>Gnathifera</taxon>
        <taxon>Rotifera</taxon>
        <taxon>Eurotatoria</taxon>
        <taxon>Bdelloidea</taxon>
        <taxon>Philodinida</taxon>
        <taxon>Philodinidae</taxon>
        <taxon>Rotaria</taxon>
    </lineage>
</organism>
<sequence>SLRKFIGNQILTRLNELAGKDPIFRIPLEIGAVSGAANGLALYKSAQVAALADLTTDLRNTQNDAGLGIYSMTSRSV</sequence>
<dbReference type="Proteomes" id="UP000681967">
    <property type="component" value="Unassembled WGS sequence"/>
</dbReference>
<evidence type="ECO:0000313" key="4">
    <source>
        <dbReference type="Proteomes" id="UP000681720"/>
    </source>
</evidence>
<protein>
    <submittedName>
        <fullName evidence="1">Uncharacterized protein</fullName>
    </submittedName>
</protein>
<reference evidence="1" key="1">
    <citation type="submission" date="2021-02" db="EMBL/GenBank/DDBJ databases">
        <authorList>
            <person name="Nowell W R."/>
        </authorList>
    </citation>
    <scope>NUCLEOTIDE SEQUENCE</scope>
</reference>
<dbReference type="Proteomes" id="UP000676336">
    <property type="component" value="Unassembled WGS sequence"/>
</dbReference>
<accession>A0A8S2YLV1</accession>
<dbReference type="AlphaFoldDB" id="A0A8S2YLV1"/>
<gene>
    <name evidence="3" type="ORF">BYL167_LOCUS44936</name>
    <name evidence="1" type="ORF">GIL414_LOCUS37702</name>
    <name evidence="2" type="ORF">SMN809_LOCUS43271</name>
</gene>
<evidence type="ECO:0000313" key="1">
    <source>
        <dbReference type="EMBL" id="CAF4571805.1"/>
    </source>
</evidence>
<evidence type="ECO:0000313" key="2">
    <source>
        <dbReference type="EMBL" id="CAF4706822.1"/>
    </source>
</evidence>
<dbReference type="EMBL" id="CAJOBH010123279">
    <property type="protein sequence ID" value="CAF4722491.1"/>
    <property type="molecule type" value="Genomic_DNA"/>
</dbReference>
<evidence type="ECO:0000313" key="3">
    <source>
        <dbReference type="EMBL" id="CAF4722491.1"/>
    </source>
</evidence>
<dbReference type="EMBL" id="CAJOBJ010097559">
    <property type="protein sequence ID" value="CAF4571805.1"/>
    <property type="molecule type" value="Genomic_DNA"/>
</dbReference>